<evidence type="ECO:0000256" key="3">
    <source>
        <dbReference type="ARBA" id="ARBA00009736"/>
    </source>
</evidence>
<keyword evidence="6 10" id="KW-0963">Cytoplasm</keyword>
<dbReference type="SFLD" id="SFLDS00003">
    <property type="entry name" value="Haloacid_Dehalogenase"/>
    <property type="match status" value="1"/>
</dbReference>
<dbReference type="Gene3D" id="3.30.1240.20">
    <property type="match status" value="1"/>
</dbReference>
<evidence type="ECO:0000313" key="12">
    <source>
        <dbReference type="RefSeq" id="XP_012940547.1"/>
    </source>
</evidence>
<reference evidence="12" key="1">
    <citation type="submission" date="2025-08" db="UniProtKB">
        <authorList>
            <consortium name="RefSeq"/>
        </authorList>
    </citation>
    <scope>IDENTIFICATION</scope>
</reference>
<dbReference type="InterPro" id="IPR006379">
    <property type="entry name" value="HAD-SF_hydro_IIB"/>
</dbReference>
<dbReference type="SFLD" id="SFLDG01140">
    <property type="entry name" value="C2.B:_Phosphomannomutase_and_P"/>
    <property type="match status" value="1"/>
</dbReference>
<keyword evidence="7" id="KW-0479">Metal-binding</keyword>
<evidence type="ECO:0000256" key="1">
    <source>
        <dbReference type="ARBA" id="ARBA00004496"/>
    </source>
</evidence>
<dbReference type="GeneID" id="106012352"/>
<evidence type="ECO:0000256" key="5">
    <source>
        <dbReference type="ARBA" id="ARBA00012730"/>
    </source>
</evidence>
<comment type="catalytic activity">
    <reaction evidence="10">
        <text>alpha-D-mannose 1-phosphate = D-mannose 6-phosphate</text>
        <dbReference type="Rhea" id="RHEA:11140"/>
        <dbReference type="ChEBI" id="CHEBI:58409"/>
        <dbReference type="ChEBI" id="CHEBI:58735"/>
        <dbReference type="EC" id="5.4.2.8"/>
    </reaction>
</comment>
<sequence length="253" mass="28409">MAAPQRDTSTLYLFDVDGTLTPSRNKVTAEVREFLSQLKEKVLIGVVGGSDLVKIAEQMGGNDYLKNEFDYVFAENGLVAFKGEVQIGQQNLKAFVGDELLQKLINFALGYMSKLVLPCKRGTFIEFRSSMINICPVGRSCSQEERNQFAQFDQENNIRQAFVDALRKEFPDSGLEFAIGGQISIDVFPIGWDKRYCLQYLEKDGIKTIHFFGDKTGKGGNDHELFEDPKTIGHTVKNPTDTVSQVKELLFKV</sequence>
<gene>
    <name evidence="12" type="primary">LOC106012352</name>
</gene>
<evidence type="ECO:0000256" key="4">
    <source>
        <dbReference type="ARBA" id="ARBA00011738"/>
    </source>
</evidence>
<organism evidence="11 12">
    <name type="scientific">Aplysia californica</name>
    <name type="common">California sea hare</name>
    <dbReference type="NCBI Taxonomy" id="6500"/>
    <lineage>
        <taxon>Eukaryota</taxon>
        <taxon>Metazoa</taxon>
        <taxon>Spiralia</taxon>
        <taxon>Lophotrochozoa</taxon>
        <taxon>Mollusca</taxon>
        <taxon>Gastropoda</taxon>
        <taxon>Heterobranchia</taxon>
        <taxon>Euthyneura</taxon>
        <taxon>Tectipleura</taxon>
        <taxon>Aplysiida</taxon>
        <taxon>Aplysioidea</taxon>
        <taxon>Aplysiidae</taxon>
        <taxon>Aplysia</taxon>
    </lineage>
</organism>
<dbReference type="InterPro" id="IPR043169">
    <property type="entry name" value="PMM_cap"/>
</dbReference>
<dbReference type="Gene3D" id="3.40.50.1000">
    <property type="entry name" value="HAD superfamily/HAD-like"/>
    <property type="match status" value="1"/>
</dbReference>
<dbReference type="SFLD" id="SFLDF00445">
    <property type="entry name" value="alpha-phosphomannomutase"/>
    <property type="match status" value="1"/>
</dbReference>
<dbReference type="Proteomes" id="UP000694888">
    <property type="component" value="Unplaced"/>
</dbReference>
<dbReference type="PANTHER" id="PTHR10466:SF0">
    <property type="entry name" value="PHOSPHOMANNOMUTASE"/>
    <property type="match status" value="1"/>
</dbReference>
<comment type="pathway">
    <text evidence="2 10">Nucleotide-sugar biosynthesis; GDP-alpha-D-mannose biosynthesis; alpha-D-mannose 1-phosphate from D-fructose 6-phosphate: step 2/2.</text>
</comment>
<dbReference type="SUPFAM" id="SSF56784">
    <property type="entry name" value="HAD-like"/>
    <property type="match status" value="1"/>
</dbReference>
<keyword evidence="11" id="KW-1185">Reference proteome</keyword>
<dbReference type="CDD" id="cd02585">
    <property type="entry name" value="HAD_PMM"/>
    <property type="match status" value="1"/>
</dbReference>
<dbReference type="Pfam" id="PF03332">
    <property type="entry name" value="PMM"/>
    <property type="match status" value="1"/>
</dbReference>
<keyword evidence="8" id="KW-0460">Magnesium</keyword>
<evidence type="ECO:0000313" key="11">
    <source>
        <dbReference type="Proteomes" id="UP000694888"/>
    </source>
</evidence>
<comment type="similarity">
    <text evidence="3 10">Belongs to the eukaryotic PMM family.</text>
</comment>
<accession>A0ABM1A4A1</accession>
<comment type="function">
    <text evidence="10">Involved in the synthesis of the GDP-mannose and dolichol-phosphate-mannose required for a number of critical mannosyl transfer reactions.</text>
</comment>
<evidence type="ECO:0000256" key="2">
    <source>
        <dbReference type="ARBA" id="ARBA00004699"/>
    </source>
</evidence>
<protein>
    <recommendedName>
        <fullName evidence="5 10">Phosphomannomutase</fullName>
        <ecNumber evidence="5 10">5.4.2.8</ecNumber>
    </recommendedName>
</protein>
<dbReference type="RefSeq" id="XP_012940547.1">
    <property type="nucleotide sequence ID" value="XM_013085093.2"/>
</dbReference>
<evidence type="ECO:0000256" key="8">
    <source>
        <dbReference type="ARBA" id="ARBA00022842"/>
    </source>
</evidence>
<dbReference type="EC" id="5.4.2.8" evidence="5 10"/>
<dbReference type="InterPro" id="IPR023214">
    <property type="entry name" value="HAD_sf"/>
</dbReference>
<dbReference type="InterPro" id="IPR036412">
    <property type="entry name" value="HAD-like_sf"/>
</dbReference>
<evidence type="ECO:0000256" key="7">
    <source>
        <dbReference type="ARBA" id="ARBA00022723"/>
    </source>
</evidence>
<comment type="subunit">
    <text evidence="4 10">Homodimer.</text>
</comment>
<evidence type="ECO:0000256" key="10">
    <source>
        <dbReference type="RuleBase" id="RU361118"/>
    </source>
</evidence>
<proteinExistence type="inferred from homology"/>
<comment type="subcellular location">
    <subcellularLocation>
        <location evidence="1 10">Cytoplasm</location>
    </subcellularLocation>
</comment>
<keyword evidence="9 10" id="KW-0413">Isomerase</keyword>
<dbReference type="NCBIfam" id="TIGR01484">
    <property type="entry name" value="HAD-SF-IIB"/>
    <property type="match status" value="1"/>
</dbReference>
<name>A0ABM1A4A1_APLCA</name>
<dbReference type="InterPro" id="IPR005002">
    <property type="entry name" value="PMM"/>
</dbReference>
<dbReference type="PANTHER" id="PTHR10466">
    <property type="entry name" value="PHOSPHOMANNOMUTASE"/>
    <property type="match status" value="1"/>
</dbReference>
<evidence type="ECO:0000256" key="9">
    <source>
        <dbReference type="ARBA" id="ARBA00023235"/>
    </source>
</evidence>
<evidence type="ECO:0000256" key="6">
    <source>
        <dbReference type="ARBA" id="ARBA00022490"/>
    </source>
</evidence>
<dbReference type="SFLD" id="SFLDG01143">
    <property type="entry name" value="C2.B.3:_Phosphomannomutase_Lik"/>
    <property type="match status" value="1"/>
</dbReference>